<name>A0A537JPI5_9BACT</name>
<gene>
    <name evidence="4" type="ORF">E6H03_00390</name>
</gene>
<proteinExistence type="predicted"/>
<comment type="caution">
    <text evidence="4">The sequence shown here is derived from an EMBL/GenBank/DDBJ whole genome shotgun (WGS) entry which is preliminary data.</text>
</comment>
<feature type="region of interest" description="Disordered" evidence="2">
    <location>
        <begin position="318"/>
        <end position="361"/>
    </location>
</feature>
<dbReference type="PANTHER" id="PTHR30290">
    <property type="entry name" value="PERIPLASMIC BINDING COMPONENT OF ABC TRANSPORTER"/>
    <property type="match status" value="1"/>
</dbReference>
<accession>A0A537JPI5</accession>
<dbReference type="GO" id="GO:0015833">
    <property type="term" value="P:peptide transport"/>
    <property type="evidence" value="ECO:0007669"/>
    <property type="project" value="TreeGrafter"/>
</dbReference>
<feature type="region of interest" description="Disordered" evidence="2">
    <location>
        <begin position="211"/>
        <end position="288"/>
    </location>
</feature>
<dbReference type="EMBL" id="VBAN01000010">
    <property type="protein sequence ID" value="TMI85439.1"/>
    <property type="molecule type" value="Genomic_DNA"/>
</dbReference>
<evidence type="ECO:0000256" key="2">
    <source>
        <dbReference type="SAM" id="MobiDB-lite"/>
    </source>
</evidence>
<evidence type="ECO:0000313" key="4">
    <source>
        <dbReference type="EMBL" id="TMI85439.1"/>
    </source>
</evidence>
<dbReference type="Proteomes" id="UP000318093">
    <property type="component" value="Unassembled WGS sequence"/>
</dbReference>
<evidence type="ECO:0000259" key="3">
    <source>
        <dbReference type="Pfam" id="PF00496"/>
    </source>
</evidence>
<dbReference type="Gene3D" id="3.40.190.10">
    <property type="entry name" value="Periplasmic binding protein-like II"/>
    <property type="match status" value="1"/>
</dbReference>
<feature type="compositionally biased region" description="Gly residues" evidence="2">
    <location>
        <begin position="325"/>
        <end position="339"/>
    </location>
</feature>
<dbReference type="CDD" id="cd00995">
    <property type="entry name" value="PBP2_NikA_DppA_OppA_like"/>
    <property type="match status" value="1"/>
</dbReference>
<evidence type="ECO:0000256" key="1">
    <source>
        <dbReference type="ARBA" id="ARBA00022729"/>
    </source>
</evidence>
<protein>
    <submittedName>
        <fullName evidence="4">ABC transporter substrate-binding protein</fullName>
    </submittedName>
</protein>
<feature type="domain" description="Solute-binding protein family 5" evidence="3">
    <location>
        <begin position="81"/>
        <end position="204"/>
    </location>
</feature>
<dbReference type="SUPFAM" id="SSF53850">
    <property type="entry name" value="Periplasmic binding protein-like II"/>
    <property type="match status" value="1"/>
</dbReference>
<organism evidence="4 5">
    <name type="scientific">Candidatus Segetimicrobium genomatis</name>
    <dbReference type="NCBI Taxonomy" id="2569760"/>
    <lineage>
        <taxon>Bacteria</taxon>
        <taxon>Bacillati</taxon>
        <taxon>Candidatus Sysuimicrobiota</taxon>
        <taxon>Candidatus Sysuimicrobiia</taxon>
        <taxon>Candidatus Sysuimicrobiales</taxon>
        <taxon>Candidatus Segetimicrobiaceae</taxon>
        <taxon>Candidatus Segetimicrobium</taxon>
    </lineage>
</organism>
<evidence type="ECO:0000313" key="5">
    <source>
        <dbReference type="Proteomes" id="UP000318093"/>
    </source>
</evidence>
<dbReference type="PANTHER" id="PTHR30290:SF38">
    <property type="entry name" value="D,D-DIPEPTIDE-BINDING PERIPLASMIC PROTEIN DDPA-RELATED"/>
    <property type="match status" value="1"/>
</dbReference>
<reference evidence="4 5" key="1">
    <citation type="journal article" date="2019" name="Nat. Microbiol.">
        <title>Mediterranean grassland soil C-N compound turnover is dependent on rainfall and depth, and is mediated by genomically divergent microorganisms.</title>
        <authorList>
            <person name="Diamond S."/>
            <person name="Andeer P.F."/>
            <person name="Li Z."/>
            <person name="Crits-Christoph A."/>
            <person name="Burstein D."/>
            <person name="Anantharaman K."/>
            <person name="Lane K.R."/>
            <person name="Thomas B.C."/>
            <person name="Pan C."/>
            <person name="Northen T.R."/>
            <person name="Banfield J.F."/>
        </authorList>
    </citation>
    <scope>NUCLEOTIDE SEQUENCE [LARGE SCALE GENOMIC DNA]</scope>
    <source>
        <strain evidence="4">NP_6</strain>
    </source>
</reference>
<dbReference type="Pfam" id="PF00496">
    <property type="entry name" value="SBP_bac_5"/>
    <property type="match status" value="1"/>
</dbReference>
<dbReference type="InterPro" id="IPR000914">
    <property type="entry name" value="SBP_5_dom"/>
</dbReference>
<keyword evidence="1" id="KW-0732">Signal</keyword>
<sequence length="361" mass="38532">MWGAGKGLRWFLAAGVSVIIASLAVFPVRSGPKYGGSIRMSLADSDVTSFDPIVPFDNMSIWTMLHMYDQLVRVGNDGVSIEPDAADSWRTSPDGKTWVLHIRDGITFADGTPLTAADVKAALDRAGSKASNFEDNFTLISSATATDAHTLVVSLKAPSASFLAYASLYAASITPEKQMTAQGNAFWEHPVGSGPYVLSEWVKNPVPGRAALRGVDRRQHPDAQVPQRRAGHRHQRPPQPGRAAQARQGRHRQALPADAVRLRVLQPCPQAVRRRPGPSGAELRRRSPGDLEVGALRLREPGGEHAAADAVLEQGAQAVSVRRGQGQGALARGGPGGRLLDGDPGRVGRQSGQPDRDDPEG</sequence>
<dbReference type="GO" id="GO:1904680">
    <property type="term" value="F:peptide transmembrane transporter activity"/>
    <property type="evidence" value="ECO:0007669"/>
    <property type="project" value="TreeGrafter"/>
</dbReference>
<dbReference type="InterPro" id="IPR039424">
    <property type="entry name" value="SBP_5"/>
</dbReference>
<dbReference type="AlphaFoldDB" id="A0A537JPI5"/>